<keyword evidence="1" id="KW-0812">Transmembrane</keyword>
<feature type="transmembrane region" description="Helical" evidence="1">
    <location>
        <begin position="20"/>
        <end position="38"/>
    </location>
</feature>
<dbReference type="Gene3D" id="3.30.450.20">
    <property type="entry name" value="PAS domain"/>
    <property type="match status" value="1"/>
</dbReference>
<dbReference type="AlphaFoldDB" id="A0A839JWZ9"/>
<keyword evidence="1" id="KW-1133">Transmembrane helix</keyword>
<organism evidence="2 3">
    <name type="scientific">Variimorphobacter saccharofermentans</name>
    <dbReference type="NCBI Taxonomy" id="2755051"/>
    <lineage>
        <taxon>Bacteria</taxon>
        <taxon>Bacillati</taxon>
        <taxon>Bacillota</taxon>
        <taxon>Clostridia</taxon>
        <taxon>Lachnospirales</taxon>
        <taxon>Lachnospiraceae</taxon>
        <taxon>Variimorphobacter</taxon>
    </lineage>
</organism>
<dbReference type="RefSeq" id="WP_228351933.1">
    <property type="nucleotide sequence ID" value="NZ_JACEGA010000001.1"/>
</dbReference>
<evidence type="ECO:0000256" key="1">
    <source>
        <dbReference type="SAM" id="Phobius"/>
    </source>
</evidence>
<evidence type="ECO:0000313" key="3">
    <source>
        <dbReference type="Proteomes" id="UP000574276"/>
    </source>
</evidence>
<dbReference type="EMBL" id="JACEGA010000001">
    <property type="protein sequence ID" value="MBB2182205.1"/>
    <property type="molecule type" value="Genomic_DNA"/>
</dbReference>
<reference evidence="2 3" key="1">
    <citation type="submission" date="2020-07" db="EMBL/GenBank/DDBJ databases">
        <title>Characterization and genome sequencing of isolate MD1, a novel member within the family Lachnospiraceae.</title>
        <authorList>
            <person name="Rettenmaier R."/>
            <person name="Di Bello L."/>
            <person name="Zinser C."/>
            <person name="Scheitz K."/>
            <person name="Liebl W."/>
            <person name="Zverlov V."/>
        </authorList>
    </citation>
    <scope>NUCLEOTIDE SEQUENCE [LARGE SCALE GENOMIC DNA]</scope>
    <source>
        <strain evidence="2 3">MD1</strain>
    </source>
</reference>
<comment type="caution">
    <text evidence="2">The sequence shown here is derived from an EMBL/GenBank/DDBJ whole genome shotgun (WGS) entry which is preliminary data.</text>
</comment>
<sequence length="345" mass="38688">MKNASKEKLIFGTLKFKVIASFMIPMIFIILLGCISYLKASEAIESKYERAAEESVNMAGECMRLGFHSVQSNAMLYANDSLFQKYALSQDDKAKAWQYRDSIGNVIFSKKAADEFIKNIYLVNKNVDSISTSEGIDSDIFAGFRDTDLGKALDNIETEYVWDGEDEYLDKQFKTNPDKDYSMRLIRNIINVDAFIAIDVDAKFVQNILTNLKFDKASFLGLVTPDGKEIMDYSLKQEDPNIDIKALKSEKIFVNQAFYTEAMTGDEEHGSKYVDYKGDTYLFLYSKVGDTGAVLCALIPQSIITSQAVSIRNVIISIVALACIITILIATLLSSSICKAKKREE</sequence>
<keyword evidence="1" id="KW-0472">Membrane</keyword>
<name>A0A839JWZ9_9FIRM</name>
<gene>
    <name evidence="2" type="ORF">H0486_04865</name>
</gene>
<feature type="transmembrane region" description="Helical" evidence="1">
    <location>
        <begin position="314"/>
        <end position="333"/>
    </location>
</feature>
<accession>A0A839JWZ9</accession>
<proteinExistence type="predicted"/>
<dbReference type="Proteomes" id="UP000574276">
    <property type="component" value="Unassembled WGS sequence"/>
</dbReference>
<evidence type="ECO:0000313" key="2">
    <source>
        <dbReference type="EMBL" id="MBB2182205.1"/>
    </source>
</evidence>
<dbReference type="PROSITE" id="PS51257">
    <property type="entry name" value="PROKAR_LIPOPROTEIN"/>
    <property type="match status" value="1"/>
</dbReference>
<keyword evidence="3" id="KW-1185">Reference proteome</keyword>
<protein>
    <submittedName>
        <fullName evidence="2">Cache domain-containing protein</fullName>
    </submittedName>
</protein>